<dbReference type="SUPFAM" id="SSF51419">
    <property type="entry name" value="PLP-binding barrel"/>
    <property type="match status" value="1"/>
</dbReference>
<dbReference type="GO" id="GO:0009089">
    <property type="term" value="P:lysine biosynthetic process via diaminopimelate"/>
    <property type="evidence" value="ECO:0007669"/>
    <property type="project" value="UniProtKB-UniRule"/>
</dbReference>
<name>A0A1F7R9F1_9BACT</name>
<dbReference type="Proteomes" id="UP000178526">
    <property type="component" value="Unassembled WGS sequence"/>
</dbReference>
<evidence type="ECO:0000256" key="6">
    <source>
        <dbReference type="ARBA" id="ARBA00023239"/>
    </source>
</evidence>
<protein>
    <recommendedName>
        <fullName evidence="11 12">Diaminopimelate decarboxylase</fullName>
        <shortName evidence="12">DAP decarboxylase</shortName>
        <shortName evidence="12">DAPDC</shortName>
        <ecNumber evidence="10 12">4.1.1.20</ecNumber>
    </recommendedName>
</protein>
<dbReference type="Pfam" id="PF02784">
    <property type="entry name" value="Orn_Arg_deC_N"/>
    <property type="match status" value="1"/>
</dbReference>
<dbReference type="GO" id="GO:0008836">
    <property type="term" value="F:diaminopimelate decarboxylase activity"/>
    <property type="evidence" value="ECO:0007669"/>
    <property type="project" value="UniProtKB-UniRule"/>
</dbReference>
<dbReference type="InterPro" id="IPR022657">
    <property type="entry name" value="De-COase2_CS"/>
</dbReference>
<comment type="subunit">
    <text evidence="12">Homodimer.</text>
</comment>
<dbReference type="Pfam" id="PF00278">
    <property type="entry name" value="Orn_DAP_Arg_deC"/>
    <property type="match status" value="1"/>
</dbReference>
<reference evidence="17 18" key="1">
    <citation type="journal article" date="2016" name="Nat. Commun.">
        <title>Thousands of microbial genomes shed light on interconnected biogeochemical processes in an aquifer system.</title>
        <authorList>
            <person name="Anantharaman K."/>
            <person name="Brown C.T."/>
            <person name="Hug L.A."/>
            <person name="Sharon I."/>
            <person name="Castelle C.J."/>
            <person name="Probst A.J."/>
            <person name="Thomas B.C."/>
            <person name="Singh A."/>
            <person name="Wilkins M.J."/>
            <person name="Karaoz U."/>
            <person name="Brodie E.L."/>
            <person name="Williams K.H."/>
            <person name="Hubbard S.S."/>
            <person name="Banfield J.F."/>
        </authorList>
    </citation>
    <scope>NUCLEOTIDE SEQUENCE [LARGE SCALE GENOMIC DNA]</scope>
</reference>
<dbReference type="InterPro" id="IPR022643">
    <property type="entry name" value="De-COase2_C"/>
</dbReference>
<keyword evidence="2 12" id="KW-0028">Amino-acid biosynthesis</keyword>
<keyword evidence="5 12" id="KW-0457">Lysine biosynthesis</keyword>
<evidence type="ECO:0000259" key="15">
    <source>
        <dbReference type="Pfam" id="PF00278"/>
    </source>
</evidence>
<evidence type="ECO:0000256" key="4">
    <source>
        <dbReference type="ARBA" id="ARBA00022898"/>
    </source>
</evidence>
<evidence type="ECO:0000256" key="3">
    <source>
        <dbReference type="ARBA" id="ARBA00022793"/>
    </source>
</evidence>
<feature type="binding site" evidence="12">
    <location>
        <position position="344"/>
    </location>
    <ligand>
        <name>substrate</name>
    </ligand>
</feature>
<accession>A0A1F7R9F1</accession>
<evidence type="ECO:0000256" key="8">
    <source>
        <dbReference type="ARBA" id="ARBA00060643"/>
    </source>
</evidence>
<dbReference type="PANTHER" id="PTHR43727">
    <property type="entry name" value="DIAMINOPIMELATE DECARBOXYLASE"/>
    <property type="match status" value="1"/>
</dbReference>
<keyword evidence="3 12" id="KW-0210">Decarboxylase</keyword>
<dbReference type="SUPFAM" id="SSF50621">
    <property type="entry name" value="Alanine racemase C-terminal domain-like"/>
    <property type="match status" value="1"/>
</dbReference>
<dbReference type="GO" id="GO:0030170">
    <property type="term" value="F:pyridoxal phosphate binding"/>
    <property type="evidence" value="ECO:0007669"/>
    <property type="project" value="UniProtKB-UniRule"/>
</dbReference>
<dbReference type="UniPathway" id="UPA00034">
    <property type="reaction ID" value="UER00027"/>
</dbReference>
<dbReference type="AlphaFoldDB" id="A0A1F7R9F1"/>
<keyword evidence="6 12" id="KW-0456">Lyase</keyword>
<feature type="binding site" evidence="12">
    <location>
        <position position="316"/>
    </location>
    <ligand>
        <name>substrate</name>
    </ligand>
</feature>
<comment type="similarity">
    <text evidence="9 12">Belongs to the Orn/Lys/Arg decarboxylase class-II family. LysA subfamily.</text>
</comment>
<evidence type="ECO:0000256" key="1">
    <source>
        <dbReference type="ARBA" id="ARBA00001933"/>
    </source>
</evidence>
<feature type="binding site" evidence="12">
    <location>
        <begin position="273"/>
        <end position="276"/>
    </location>
    <ligand>
        <name>pyridoxal 5'-phosphate</name>
        <dbReference type="ChEBI" id="CHEBI:597326"/>
    </ligand>
</feature>
<evidence type="ECO:0000256" key="2">
    <source>
        <dbReference type="ARBA" id="ARBA00022605"/>
    </source>
</evidence>
<feature type="binding site" evidence="12">
    <location>
        <position position="372"/>
    </location>
    <ligand>
        <name>pyridoxal 5'-phosphate</name>
        <dbReference type="ChEBI" id="CHEBI:597326"/>
    </ligand>
</feature>
<evidence type="ECO:0000256" key="9">
    <source>
        <dbReference type="ARBA" id="ARBA00060983"/>
    </source>
</evidence>
<dbReference type="Gene3D" id="2.40.37.10">
    <property type="entry name" value="Lyase, Ornithine Decarboxylase, Chain A, domain 1"/>
    <property type="match status" value="1"/>
</dbReference>
<evidence type="ECO:0000313" key="18">
    <source>
        <dbReference type="Proteomes" id="UP000178526"/>
    </source>
</evidence>
<evidence type="ECO:0000256" key="10">
    <source>
        <dbReference type="ARBA" id="ARBA00066427"/>
    </source>
</evidence>
<dbReference type="PRINTS" id="PR01181">
    <property type="entry name" value="DAPDCRBXLASE"/>
</dbReference>
<dbReference type="InterPro" id="IPR029066">
    <property type="entry name" value="PLP-binding_barrel"/>
</dbReference>
<feature type="binding site" evidence="12">
    <location>
        <position position="372"/>
    </location>
    <ligand>
        <name>substrate</name>
    </ligand>
</feature>
<comment type="cofactor">
    <cofactor evidence="1 12 13 14">
        <name>pyridoxal 5'-phosphate</name>
        <dbReference type="ChEBI" id="CHEBI:597326"/>
    </cofactor>
</comment>
<dbReference type="NCBIfam" id="TIGR01048">
    <property type="entry name" value="lysA"/>
    <property type="match status" value="1"/>
</dbReference>
<dbReference type="InterPro" id="IPR002986">
    <property type="entry name" value="DAP_deCOOHase_LysA"/>
</dbReference>
<dbReference type="Gene3D" id="3.20.20.10">
    <property type="entry name" value="Alanine racemase"/>
    <property type="match status" value="1"/>
</dbReference>
<dbReference type="FunFam" id="2.40.37.10:FF:000003">
    <property type="entry name" value="Diaminopimelate decarboxylase"/>
    <property type="match status" value="1"/>
</dbReference>
<dbReference type="EMBL" id="MGDB01000154">
    <property type="protein sequence ID" value="OGL38196.1"/>
    <property type="molecule type" value="Genomic_DNA"/>
</dbReference>
<dbReference type="InterPro" id="IPR000183">
    <property type="entry name" value="Orn/DAP/Arg_de-COase"/>
</dbReference>
<comment type="function">
    <text evidence="12">Specifically catalyzes the decarboxylation of meso-diaminopimelate (meso-DAP) to L-lysine.</text>
</comment>
<dbReference type="PROSITE" id="PS00879">
    <property type="entry name" value="ODR_DC_2_2"/>
    <property type="match status" value="1"/>
</dbReference>
<evidence type="ECO:0000256" key="11">
    <source>
        <dbReference type="ARBA" id="ARBA00074972"/>
    </source>
</evidence>
<evidence type="ECO:0000256" key="14">
    <source>
        <dbReference type="RuleBase" id="RU003738"/>
    </source>
</evidence>
<evidence type="ECO:0000256" key="12">
    <source>
        <dbReference type="HAMAP-Rule" id="MF_02120"/>
    </source>
</evidence>
<feature type="modified residue" description="N6-(pyridoxal phosphate)lysine" evidence="12 13">
    <location>
        <position position="60"/>
    </location>
</feature>
<dbReference type="EC" id="4.1.1.20" evidence="10 12"/>
<feature type="domain" description="Orn/DAP/Arg decarboxylase 2 N-terminal" evidence="16">
    <location>
        <begin position="37"/>
        <end position="279"/>
    </location>
</feature>
<feature type="binding site" evidence="12">
    <location>
        <position position="239"/>
    </location>
    <ligand>
        <name>pyridoxal 5'-phosphate</name>
        <dbReference type="ChEBI" id="CHEBI:597326"/>
    </ligand>
</feature>
<dbReference type="HAMAP" id="MF_02120">
    <property type="entry name" value="LysA"/>
    <property type="match status" value="1"/>
</dbReference>
<evidence type="ECO:0000256" key="5">
    <source>
        <dbReference type="ARBA" id="ARBA00023154"/>
    </source>
</evidence>
<dbReference type="PRINTS" id="PR01179">
    <property type="entry name" value="ODADCRBXLASE"/>
</dbReference>
<dbReference type="CDD" id="cd06828">
    <property type="entry name" value="PLPDE_III_DapDC"/>
    <property type="match status" value="1"/>
</dbReference>
<evidence type="ECO:0000256" key="7">
    <source>
        <dbReference type="ARBA" id="ARBA00050464"/>
    </source>
</evidence>
<evidence type="ECO:0000313" key="17">
    <source>
        <dbReference type="EMBL" id="OGL38196.1"/>
    </source>
</evidence>
<comment type="catalytic activity">
    <reaction evidence="7 12 14">
        <text>meso-2,6-diaminopimelate + H(+) = L-lysine + CO2</text>
        <dbReference type="Rhea" id="RHEA:15101"/>
        <dbReference type="ChEBI" id="CHEBI:15378"/>
        <dbReference type="ChEBI" id="CHEBI:16526"/>
        <dbReference type="ChEBI" id="CHEBI:32551"/>
        <dbReference type="ChEBI" id="CHEBI:57791"/>
        <dbReference type="EC" id="4.1.1.20"/>
    </reaction>
</comment>
<evidence type="ECO:0000259" key="16">
    <source>
        <dbReference type="Pfam" id="PF02784"/>
    </source>
</evidence>
<organism evidence="17 18">
    <name type="scientific">Candidatus Schekmanbacteria bacterium GWA2_38_11</name>
    <dbReference type="NCBI Taxonomy" id="1817876"/>
    <lineage>
        <taxon>Bacteria</taxon>
        <taxon>Candidatus Schekmaniibacteriota</taxon>
    </lineage>
</organism>
<dbReference type="InterPro" id="IPR022644">
    <property type="entry name" value="De-COase2_N"/>
</dbReference>
<gene>
    <name evidence="12" type="primary">lysA</name>
    <name evidence="17" type="ORF">A2042_08865</name>
</gene>
<keyword evidence="4 12" id="KW-0663">Pyridoxal phosphate</keyword>
<dbReference type="FunFam" id="3.20.20.10:FF:000003">
    <property type="entry name" value="Diaminopimelate decarboxylase"/>
    <property type="match status" value="1"/>
</dbReference>
<comment type="caution">
    <text evidence="17">The sequence shown here is derived from an EMBL/GenBank/DDBJ whole genome shotgun (WGS) entry which is preliminary data.</text>
</comment>
<comment type="pathway">
    <text evidence="8 12 14">Amino-acid biosynthesis; L-lysine biosynthesis via DAP pathway; L-lysine from DL-2,6-diaminopimelate: step 1/1.</text>
</comment>
<feature type="active site" description="Proton donor" evidence="13">
    <location>
        <position position="343"/>
    </location>
</feature>
<proteinExistence type="inferred from homology"/>
<evidence type="ECO:0000256" key="13">
    <source>
        <dbReference type="PIRSR" id="PIRSR600183-50"/>
    </source>
</evidence>
<dbReference type="PANTHER" id="PTHR43727:SF2">
    <property type="entry name" value="GROUP IV DECARBOXYLASE"/>
    <property type="match status" value="1"/>
</dbReference>
<sequence>MHLFQYRRDQLFCEDIPVKKIAEEVGTPFYLYSFNTLSNHFKAFDDAFSPIPHITCFSLKSNSNLGILSIFAGLGGGADIMSGGELYRALKAGFSPKKITYAGPGKTTEEIEYALKNDILMFNLESSQEAECINKVAGKLGKKARIAFRVNPDVDPRTHPYISTGLKENKFGINIKKAMEEFKRANAMKNLDVAGVHEHIGSQITKIKPFTDTVKRVKEFIKELKEEGINIRYFDMGGGLGITYKDEKPPHPRELAKAVIPILNDLDCTFIFEPGRVIVGNAGILVSKVLYTKKSGDKNFVIVDAAMNDLIRPSLYGSYQEIIPVLKKRGAGSMVVDVVGPICESGDFLAKKRKVQVLRQGDLIAVMSAGAYGFTMSSNYNSRLRVPEVIVRGEKFCIARKRETYKDLVRGERRLEL</sequence>
<feature type="domain" description="Orn/DAP/Arg decarboxylase 2 C-terminal" evidence="15">
    <location>
        <begin position="29"/>
        <end position="370"/>
    </location>
</feature>
<feature type="binding site" evidence="12">
    <location>
        <position position="312"/>
    </location>
    <ligand>
        <name>substrate</name>
    </ligand>
</feature>
<dbReference type="InterPro" id="IPR009006">
    <property type="entry name" value="Ala_racemase/Decarboxylase_C"/>
</dbReference>
<feature type="binding site" evidence="12">
    <location>
        <position position="276"/>
    </location>
    <ligand>
        <name>substrate</name>
    </ligand>
</feature>